<dbReference type="InterPro" id="IPR011712">
    <property type="entry name" value="Sig_transdc_His_kin_sub3_dim/P"/>
</dbReference>
<keyword evidence="7" id="KW-0902">Two-component regulatory system</keyword>
<dbReference type="EMBL" id="JACHGN010000023">
    <property type="protein sequence ID" value="MBB5138409.1"/>
    <property type="molecule type" value="Genomic_DNA"/>
</dbReference>
<keyword evidence="6 9" id="KW-1133">Transmembrane helix</keyword>
<dbReference type="SUPFAM" id="SSF55874">
    <property type="entry name" value="ATPase domain of HSP90 chaperone/DNA topoisomerase II/histidine kinase"/>
    <property type="match status" value="1"/>
</dbReference>
<feature type="domain" description="Histidine kinase" evidence="10">
    <location>
        <begin position="582"/>
        <end position="667"/>
    </location>
</feature>
<dbReference type="RefSeq" id="WP_185055282.1">
    <property type="nucleotide sequence ID" value="NZ_BAABIX010000019.1"/>
</dbReference>
<evidence type="ECO:0000259" key="10">
    <source>
        <dbReference type="PROSITE" id="PS50109"/>
    </source>
</evidence>
<dbReference type="InterPro" id="IPR003594">
    <property type="entry name" value="HATPase_dom"/>
</dbReference>
<dbReference type="PANTHER" id="PTHR24421">
    <property type="entry name" value="NITRATE/NITRITE SENSOR PROTEIN NARX-RELATED"/>
    <property type="match status" value="1"/>
</dbReference>
<evidence type="ECO:0000256" key="2">
    <source>
        <dbReference type="ARBA" id="ARBA00022475"/>
    </source>
</evidence>
<proteinExistence type="predicted"/>
<dbReference type="GO" id="GO:0005886">
    <property type="term" value="C:plasma membrane"/>
    <property type="evidence" value="ECO:0007669"/>
    <property type="project" value="UniProtKB-SubCell"/>
</dbReference>
<dbReference type="InterPro" id="IPR050482">
    <property type="entry name" value="Sensor_HK_TwoCompSys"/>
</dbReference>
<evidence type="ECO:0000313" key="12">
    <source>
        <dbReference type="Proteomes" id="UP000578449"/>
    </source>
</evidence>
<sequence length="679" mass="71888">MRRLTGVRTAGLVAGGLAAFSVTIVVAAAVSRFVLPVDTPVRPSVLTGDDVVGIVYPVLGALLVVRRPRVLVGWLMVAGGLTIALLGPSQAAYEWFAYTGDLHAQYYPMAVNAGFGALGVLAVDQLLPLLYPDGRLPSRRWRPVAVVVSVVMVVQAVAFICRVAPAGSPRGPNPLEVAWIDPVNDWLAVIPFNFVYPLEAVCLLSLVARFWAADTVRRRQIGWLLYATAANLIVEFWAPFSPLAMVTTAAIPVAIAVAVMRYRLYGIDTLVSRTLVATVVVGSVGAVYLGVGAVCGLFFSEYGQVQGLAAALFAGAFFQPLRRRLQRLLDRAFYGPIGDPEALKRRLTREVYSADPATALASLVSAVREGLVVTGAAIEVRDGRPGYLESGHIDVATARVVPLVWHGEDVGRLLIGAPGPRRFPAAHSERVINALTPYAADFAHAVRLTAELQRSRERIIGAREEERRKLRRDLHDGLGQSLAAMSMTLTIARHTLRTSPEQADHLLSDLREGMNGVTGEIRELVYGLRPPVLDDLGLEGAVRALATEAMGGPGGAGGAAPRITVSVSGDLSSLPAAVEVAVYRIVQEALTNVLRHANATTVSVTLDAGSALSLRVRDDGVGLPESRRGGVGTSSMRERAAELGGSCLISSPPDGGTLIEVSLPLDTAVPAPADTPAAS</sequence>
<feature type="transmembrane region" description="Helical" evidence="9">
    <location>
        <begin position="72"/>
        <end position="93"/>
    </location>
</feature>
<evidence type="ECO:0000313" key="11">
    <source>
        <dbReference type="EMBL" id="MBB5138409.1"/>
    </source>
</evidence>
<dbReference type="InterPro" id="IPR005467">
    <property type="entry name" value="His_kinase_dom"/>
</dbReference>
<protein>
    <submittedName>
        <fullName evidence="11">Signal transduction histidine kinase</fullName>
    </submittedName>
</protein>
<feature type="transmembrane region" description="Helical" evidence="9">
    <location>
        <begin position="220"/>
        <end position="238"/>
    </location>
</feature>
<comment type="caution">
    <text evidence="11">The sequence shown here is derived from an EMBL/GenBank/DDBJ whole genome shotgun (WGS) entry which is preliminary data.</text>
</comment>
<dbReference type="Gene3D" id="1.20.5.1930">
    <property type="match status" value="1"/>
</dbReference>
<dbReference type="CDD" id="cd16917">
    <property type="entry name" value="HATPase_UhpB-NarQ-NarX-like"/>
    <property type="match status" value="1"/>
</dbReference>
<keyword evidence="2" id="KW-1003">Cell membrane</keyword>
<dbReference type="Pfam" id="PF02518">
    <property type="entry name" value="HATPase_c"/>
    <property type="match status" value="1"/>
</dbReference>
<name>A0A840PHG6_9ACTN</name>
<reference evidence="11 12" key="1">
    <citation type="submission" date="2020-08" db="EMBL/GenBank/DDBJ databases">
        <title>Genomic Encyclopedia of Type Strains, Phase IV (KMG-IV): sequencing the most valuable type-strain genomes for metagenomic binning, comparative biology and taxonomic classification.</title>
        <authorList>
            <person name="Goeker M."/>
        </authorList>
    </citation>
    <scope>NUCLEOTIDE SEQUENCE [LARGE SCALE GENOMIC DNA]</scope>
    <source>
        <strain evidence="11 12">DSM 45615</strain>
    </source>
</reference>
<feature type="transmembrane region" description="Helical" evidence="9">
    <location>
        <begin position="46"/>
        <end position="65"/>
    </location>
</feature>
<dbReference type="Gene3D" id="3.30.565.10">
    <property type="entry name" value="Histidine kinase-like ATPase, C-terminal domain"/>
    <property type="match status" value="1"/>
</dbReference>
<dbReference type="Pfam" id="PF07730">
    <property type="entry name" value="HisKA_3"/>
    <property type="match status" value="1"/>
</dbReference>
<accession>A0A840PHG6</accession>
<evidence type="ECO:0000256" key="7">
    <source>
        <dbReference type="ARBA" id="ARBA00023012"/>
    </source>
</evidence>
<evidence type="ECO:0000256" key="5">
    <source>
        <dbReference type="ARBA" id="ARBA00022777"/>
    </source>
</evidence>
<evidence type="ECO:0000256" key="6">
    <source>
        <dbReference type="ARBA" id="ARBA00022989"/>
    </source>
</evidence>
<feature type="transmembrane region" description="Helical" evidence="9">
    <location>
        <begin position="143"/>
        <end position="166"/>
    </location>
</feature>
<dbReference type="SMART" id="SM00387">
    <property type="entry name" value="HATPase_c"/>
    <property type="match status" value="1"/>
</dbReference>
<dbReference type="InterPro" id="IPR036890">
    <property type="entry name" value="HATPase_C_sf"/>
</dbReference>
<evidence type="ECO:0000256" key="4">
    <source>
        <dbReference type="ARBA" id="ARBA00022692"/>
    </source>
</evidence>
<keyword evidence="5 11" id="KW-0418">Kinase</keyword>
<keyword evidence="4 9" id="KW-0812">Transmembrane</keyword>
<comment type="subcellular location">
    <subcellularLocation>
        <location evidence="1">Cell membrane</location>
        <topology evidence="1">Multi-pass membrane protein</topology>
    </subcellularLocation>
</comment>
<dbReference type="PANTHER" id="PTHR24421:SF37">
    <property type="entry name" value="SENSOR HISTIDINE KINASE NARS"/>
    <property type="match status" value="1"/>
</dbReference>
<keyword evidence="8 9" id="KW-0472">Membrane</keyword>
<organism evidence="11 12">
    <name type="scientific">Thermocatellispora tengchongensis</name>
    <dbReference type="NCBI Taxonomy" id="1073253"/>
    <lineage>
        <taxon>Bacteria</taxon>
        <taxon>Bacillati</taxon>
        <taxon>Actinomycetota</taxon>
        <taxon>Actinomycetes</taxon>
        <taxon>Streptosporangiales</taxon>
        <taxon>Streptosporangiaceae</taxon>
        <taxon>Thermocatellispora</taxon>
    </lineage>
</organism>
<feature type="transmembrane region" description="Helical" evidence="9">
    <location>
        <begin position="113"/>
        <end position="131"/>
    </location>
</feature>
<evidence type="ECO:0000256" key="8">
    <source>
        <dbReference type="ARBA" id="ARBA00023136"/>
    </source>
</evidence>
<dbReference type="GO" id="GO:0046983">
    <property type="term" value="F:protein dimerization activity"/>
    <property type="evidence" value="ECO:0007669"/>
    <property type="project" value="InterPro"/>
</dbReference>
<evidence type="ECO:0000256" key="9">
    <source>
        <dbReference type="SAM" id="Phobius"/>
    </source>
</evidence>
<feature type="transmembrane region" description="Helical" evidence="9">
    <location>
        <begin position="12"/>
        <end position="34"/>
    </location>
</feature>
<evidence type="ECO:0000256" key="1">
    <source>
        <dbReference type="ARBA" id="ARBA00004651"/>
    </source>
</evidence>
<feature type="transmembrane region" description="Helical" evidence="9">
    <location>
        <begin position="244"/>
        <end position="262"/>
    </location>
</feature>
<dbReference type="GO" id="GO:0000155">
    <property type="term" value="F:phosphorelay sensor kinase activity"/>
    <property type="evidence" value="ECO:0007669"/>
    <property type="project" value="InterPro"/>
</dbReference>
<dbReference type="PROSITE" id="PS50109">
    <property type="entry name" value="HIS_KIN"/>
    <property type="match status" value="1"/>
</dbReference>
<keyword evidence="12" id="KW-1185">Reference proteome</keyword>
<feature type="transmembrane region" description="Helical" evidence="9">
    <location>
        <begin position="186"/>
        <end position="208"/>
    </location>
</feature>
<keyword evidence="3" id="KW-0808">Transferase</keyword>
<dbReference type="AlphaFoldDB" id="A0A840PHG6"/>
<evidence type="ECO:0000256" key="3">
    <source>
        <dbReference type="ARBA" id="ARBA00022679"/>
    </source>
</evidence>
<gene>
    <name evidence="11" type="ORF">HNP84_008163</name>
</gene>
<dbReference type="Proteomes" id="UP000578449">
    <property type="component" value="Unassembled WGS sequence"/>
</dbReference>
<feature type="transmembrane region" description="Helical" evidence="9">
    <location>
        <begin position="274"/>
        <end position="299"/>
    </location>
</feature>